<proteinExistence type="predicted"/>
<evidence type="ECO:0000313" key="2">
    <source>
        <dbReference type="EMBL" id="MDR6891520.1"/>
    </source>
</evidence>
<dbReference type="EMBL" id="JAVDUI010000001">
    <property type="protein sequence ID" value="MDR6891520.1"/>
    <property type="molecule type" value="Genomic_DNA"/>
</dbReference>
<evidence type="ECO:0000313" key="6">
    <source>
        <dbReference type="Proteomes" id="UP001247307"/>
    </source>
</evidence>
<gene>
    <name evidence="2" type="ORF">J2S35_000460</name>
    <name evidence="3" type="ORF">J2S35_000554</name>
    <name evidence="4" type="ORF">J2S35_001151</name>
    <name evidence="5" type="ORF">J2S35_001160</name>
</gene>
<dbReference type="Proteomes" id="UP001247307">
    <property type="component" value="Unassembled WGS sequence"/>
</dbReference>
<dbReference type="PANTHER" id="PTHR46889">
    <property type="entry name" value="TRANSPOSASE INSF FOR INSERTION SEQUENCE IS3B-RELATED"/>
    <property type="match status" value="1"/>
</dbReference>
<dbReference type="InterPro" id="IPR036397">
    <property type="entry name" value="RNaseH_sf"/>
</dbReference>
<dbReference type="SUPFAM" id="SSF53098">
    <property type="entry name" value="Ribonuclease H-like"/>
    <property type="match status" value="1"/>
</dbReference>
<evidence type="ECO:0000259" key="1">
    <source>
        <dbReference type="PROSITE" id="PS50994"/>
    </source>
</evidence>
<comment type="caution">
    <text evidence="5">The sequence shown here is derived from an EMBL/GenBank/DDBJ whole genome shotgun (WGS) entry which is preliminary data.</text>
</comment>
<dbReference type="InterPro" id="IPR001584">
    <property type="entry name" value="Integrase_cat-core"/>
</dbReference>
<protein>
    <submittedName>
        <fullName evidence="5">Transposase InsO family protein</fullName>
    </submittedName>
</protein>
<dbReference type="InterPro" id="IPR012337">
    <property type="entry name" value="RNaseH-like_sf"/>
</dbReference>
<reference evidence="5" key="1">
    <citation type="submission" date="2023-07" db="EMBL/GenBank/DDBJ databases">
        <title>Sequencing the genomes of 1000 actinobacteria strains.</title>
        <authorList>
            <person name="Klenk H.-P."/>
        </authorList>
    </citation>
    <scope>NUCLEOTIDE SEQUENCE</scope>
    <source>
        <strain evidence="5">DSM 13988</strain>
    </source>
</reference>
<name>A0AAE3YHC8_9MICC</name>
<dbReference type="Gene3D" id="3.30.420.10">
    <property type="entry name" value="Ribonuclease H-like superfamily/Ribonuclease H"/>
    <property type="match status" value="1"/>
</dbReference>
<dbReference type="PROSITE" id="PS50994">
    <property type="entry name" value="INTEGRASE"/>
    <property type="match status" value="1"/>
</dbReference>
<dbReference type="GO" id="GO:0003676">
    <property type="term" value="F:nucleic acid binding"/>
    <property type="evidence" value="ECO:0007669"/>
    <property type="project" value="InterPro"/>
</dbReference>
<dbReference type="Pfam" id="PF00665">
    <property type="entry name" value="rve"/>
    <property type="match status" value="1"/>
</dbReference>
<keyword evidence="6" id="KW-1185">Reference proteome</keyword>
<accession>A0AAE3YHC8</accession>
<dbReference type="RefSeq" id="WP_309849397.1">
    <property type="nucleotide sequence ID" value="NZ_BAAAIU010000035.1"/>
</dbReference>
<organism evidence="5 6">
    <name type="scientific">Falsarthrobacter nasiphocae</name>
    <dbReference type="NCBI Taxonomy" id="189863"/>
    <lineage>
        <taxon>Bacteria</taxon>
        <taxon>Bacillati</taxon>
        <taxon>Actinomycetota</taxon>
        <taxon>Actinomycetes</taxon>
        <taxon>Micrococcales</taxon>
        <taxon>Micrococcaceae</taxon>
        <taxon>Falsarthrobacter</taxon>
    </lineage>
</organism>
<dbReference type="EMBL" id="JAVDUI010000001">
    <property type="protein sequence ID" value="MDR6891614.1"/>
    <property type="molecule type" value="Genomic_DNA"/>
</dbReference>
<dbReference type="EMBL" id="JAVDUI010000001">
    <property type="protein sequence ID" value="MDR6892220.1"/>
    <property type="molecule type" value="Genomic_DNA"/>
</dbReference>
<dbReference type="AlphaFoldDB" id="A0AAE3YHC8"/>
<feature type="domain" description="Integrase catalytic" evidence="1">
    <location>
        <begin position="45"/>
        <end position="216"/>
    </location>
</feature>
<evidence type="ECO:0000313" key="5">
    <source>
        <dbReference type="EMBL" id="MDR6892220.1"/>
    </source>
</evidence>
<evidence type="ECO:0000313" key="3">
    <source>
        <dbReference type="EMBL" id="MDR6891614.1"/>
    </source>
</evidence>
<dbReference type="PANTHER" id="PTHR46889:SF4">
    <property type="entry name" value="TRANSPOSASE INSO FOR INSERTION SEQUENCE ELEMENT IS911B-RELATED"/>
    <property type="match status" value="1"/>
</dbReference>
<dbReference type="GO" id="GO:0015074">
    <property type="term" value="P:DNA integration"/>
    <property type="evidence" value="ECO:0007669"/>
    <property type="project" value="InterPro"/>
</dbReference>
<dbReference type="InterPro" id="IPR050900">
    <property type="entry name" value="Transposase_IS3/IS150/IS904"/>
</dbReference>
<dbReference type="EMBL" id="JAVDUI010000001">
    <property type="protein sequence ID" value="MDR6892211.1"/>
    <property type="molecule type" value="Genomic_DNA"/>
</dbReference>
<evidence type="ECO:0000313" key="4">
    <source>
        <dbReference type="EMBL" id="MDR6892211.1"/>
    </source>
</evidence>
<sequence>MSDTFAKHWSQGRMLGSLSTWSRIARTLPRGNRPVVRSKRARRAPVKAPVVFASAANQAWCWDITLLPGPYVGQHFHAYSVMDLYSRKIVGFAVHDSEQDVLARDVFLEAITTAGGVIPDVVHSDSGSAMRSNLLTGFLTGLGVRMSFNRPRVSNDNAFKESEFRTMKYRPGAPAVFTDLEHAREFVTAHVNWYNREHYHRGIGYFTPDEVYSGAWKRSHQAREKTLRSYAKTHPSRFRGGVPVVVRQPGWAGINTPCPELARH</sequence>